<dbReference type="Gene3D" id="2.160.20.80">
    <property type="entry name" value="E3 ubiquitin-protein ligase SopA"/>
    <property type="match status" value="1"/>
</dbReference>
<dbReference type="Pfam" id="PF00805">
    <property type="entry name" value="Pentapeptide"/>
    <property type="match status" value="2"/>
</dbReference>
<accession>A0A6I1MPF8</accession>
<evidence type="ECO:0000313" key="2">
    <source>
        <dbReference type="EMBL" id="MPQ45315.1"/>
    </source>
</evidence>
<proteinExistence type="predicted"/>
<name>A0A6I1MPF8_9CLOT</name>
<dbReference type="EMBL" id="WHJC01000588">
    <property type="protein sequence ID" value="MPQ45315.1"/>
    <property type="molecule type" value="Genomic_DNA"/>
</dbReference>
<dbReference type="Proteomes" id="UP000430345">
    <property type="component" value="Unassembled WGS sequence"/>
</dbReference>
<evidence type="ECO:0000313" key="3">
    <source>
        <dbReference type="Proteomes" id="UP000430345"/>
    </source>
</evidence>
<dbReference type="InterPro" id="IPR001646">
    <property type="entry name" value="5peptide_repeat"/>
</dbReference>
<evidence type="ECO:0000256" key="1">
    <source>
        <dbReference type="SAM" id="Coils"/>
    </source>
</evidence>
<feature type="coiled-coil region" evidence="1">
    <location>
        <begin position="20"/>
        <end position="54"/>
    </location>
</feature>
<sequence>IIQGNINHTIELGDNNRGNIIRIENAINSFEKNLNNSVEKLEEYKKNLIESKIEYEKPFEYEQTLNEKFKEQSRLSDLLLIGSAEKEVSYNDSITIERQKEVNAQIKTHKYWIDTKGSMGVRLNLENQNLRGIRLLNVDLRNANLRGADLTDSIIYADLRGADLSGAKIGNINWKGSNLNNVIIEDHKIKSIEKSFSKDLESHLNAMNNLKSNEKAKGLL</sequence>
<organism evidence="2 3">
    <name type="scientific">Clostridium tarantellae</name>
    <dbReference type="NCBI Taxonomy" id="39493"/>
    <lineage>
        <taxon>Bacteria</taxon>
        <taxon>Bacillati</taxon>
        <taxon>Bacillota</taxon>
        <taxon>Clostridia</taxon>
        <taxon>Eubacteriales</taxon>
        <taxon>Clostridiaceae</taxon>
        <taxon>Clostridium</taxon>
    </lineage>
</organism>
<dbReference type="RefSeq" id="WP_207707485.1">
    <property type="nucleotide sequence ID" value="NZ_WHJC01000588.1"/>
</dbReference>
<protein>
    <recommendedName>
        <fullName evidence="4">Pentapeptide repeat-containing protein</fullName>
    </recommendedName>
</protein>
<reference evidence="2 3" key="1">
    <citation type="submission" date="2019-10" db="EMBL/GenBank/DDBJ databases">
        <title>The Genome Sequence of Clostridium tarantellae Isolated from Fish Brain.</title>
        <authorList>
            <person name="Bano L."/>
            <person name="Kiel M."/>
            <person name="Sales G."/>
            <person name="Doxey A.C."/>
            <person name="Mansfield M.J."/>
            <person name="Schiavone M."/>
            <person name="Rossetto O."/>
            <person name="Pirazzini M."/>
            <person name="Dobrindt U."/>
            <person name="Montecucco C."/>
        </authorList>
    </citation>
    <scope>NUCLEOTIDE SEQUENCE [LARGE SCALE GENOMIC DNA]</scope>
    <source>
        <strain evidence="2 3">DSM 3997</strain>
    </source>
</reference>
<dbReference type="SUPFAM" id="SSF141571">
    <property type="entry name" value="Pentapeptide repeat-like"/>
    <property type="match status" value="1"/>
</dbReference>
<keyword evidence="3" id="KW-1185">Reference proteome</keyword>
<gene>
    <name evidence="2" type="ORF">GBZ86_16495</name>
</gene>
<keyword evidence="1" id="KW-0175">Coiled coil</keyword>
<comment type="caution">
    <text evidence="2">The sequence shown here is derived from an EMBL/GenBank/DDBJ whole genome shotgun (WGS) entry which is preliminary data.</text>
</comment>
<dbReference type="AlphaFoldDB" id="A0A6I1MPF8"/>
<evidence type="ECO:0008006" key="4">
    <source>
        <dbReference type="Google" id="ProtNLM"/>
    </source>
</evidence>
<feature type="non-terminal residue" evidence="2">
    <location>
        <position position="1"/>
    </location>
</feature>